<name>A0ABX4YGN3_9LEPT</name>
<keyword evidence="2" id="KW-1185">Reference proteome</keyword>
<protein>
    <submittedName>
        <fullName evidence="1">Uncharacterized protein</fullName>
    </submittedName>
</protein>
<dbReference type="EMBL" id="MCRM02000015">
    <property type="protein sequence ID" value="PNV74371.1"/>
    <property type="molecule type" value="Genomic_DNA"/>
</dbReference>
<sequence length="622" mass="67679">MGLVSTAVGAASSLFGGGYTPKNCFSFSFYIKQENGSYDLNDPSGVEYFFVNGPLSYTENLKYRTSIEKTFGGCVVIDYGPDNHEIRLEGEFYIYFRGLPSKPSSSLFGDSGSGLVQSGLSAVKSFASSTFYRIRSSYLSFGSDFRSGLQEFKDFLFILHYSKSLEAVEYTSNDPQGRKVVNFFKNLTLNWKEIAFVFRDYDRDRTVEVVLPQNGFTISRSVGDTNTYKYSLNLVVVKELDSKIKSYSVRNNFNPFRALSGLTSELENLVNLPLKLSGGLLNVARFTKSFADSGLRLSTSFSRMKGLFTSRGKLARITFNSAGTELKLISKTRGLSPDEVAIALDSSESSSKSNESEFRSALSQARTSLSSLDSAIASYTISLPGNGTLESESVKPGADFTAWIDTEAYDLVITAREILNEIEAALAFSSIDESFRMRAVNPGETYQTIAKTDLGAMSLGTALAIYNGDSDPSTISKKAIKLTGGIKTNVFIPLANDFKPIDLEIALLGADIRLTENRGISVSPDGDLGIVLGEEALINNILDLLDIPIGALPANPTLGNPLQIGEILNEVTTQSIRGLLTQIRSDPRIENAEIINLSEDGDTITLGLKITPVTKGSFVISL</sequence>
<evidence type="ECO:0000313" key="2">
    <source>
        <dbReference type="Proteomes" id="UP000094669"/>
    </source>
</evidence>
<organism evidence="1 2">
    <name type="scientific">Leptospira inadai serovar Lyme</name>
    <dbReference type="NCBI Taxonomy" id="293084"/>
    <lineage>
        <taxon>Bacteria</taxon>
        <taxon>Pseudomonadati</taxon>
        <taxon>Spirochaetota</taxon>
        <taxon>Spirochaetia</taxon>
        <taxon>Leptospirales</taxon>
        <taxon>Leptospiraceae</taxon>
        <taxon>Leptospira</taxon>
    </lineage>
</organism>
<dbReference type="Proteomes" id="UP000094669">
    <property type="component" value="Unassembled WGS sequence"/>
</dbReference>
<dbReference type="RefSeq" id="WP_010420228.1">
    <property type="nucleotide sequence ID" value="NZ_MCRM02000015.1"/>
</dbReference>
<comment type="caution">
    <text evidence="1">The sequence shown here is derived from an EMBL/GenBank/DDBJ whole genome shotgun (WGS) entry which is preliminary data.</text>
</comment>
<evidence type="ECO:0000313" key="1">
    <source>
        <dbReference type="EMBL" id="PNV74371.1"/>
    </source>
</evidence>
<accession>A0ABX4YGN3</accession>
<proteinExistence type="predicted"/>
<gene>
    <name evidence="1" type="ORF">BES34_014400</name>
</gene>
<reference evidence="1" key="1">
    <citation type="submission" date="2018-01" db="EMBL/GenBank/DDBJ databases">
        <title>Genomic characterization of Leptospira inadai serogroup Lyme isolated from captured rat in Brazil and comparative analysis with human reference strain.</title>
        <authorList>
            <person name="Moreno L.Z."/>
            <person name="Loureiro A.P."/>
            <person name="Miraglia F."/>
            <person name="Kremer F.S."/>
            <person name="Eslabao M.R."/>
            <person name="Dellagostin O.A."/>
            <person name="Lilenbaum W."/>
            <person name="Moreno A.M."/>
        </authorList>
    </citation>
    <scope>NUCLEOTIDE SEQUENCE [LARGE SCALE GENOMIC DNA]</scope>
    <source>
        <strain evidence="1">M34/99</strain>
    </source>
</reference>